<proteinExistence type="inferred from homology"/>
<dbReference type="SUPFAM" id="SSF52058">
    <property type="entry name" value="L domain-like"/>
    <property type="match status" value="3"/>
</dbReference>
<feature type="domain" description="Disease resistance protein winged helix" evidence="11">
    <location>
        <begin position="441"/>
        <end position="509"/>
    </location>
</feature>
<keyword evidence="2" id="KW-0433">Leucine-rich repeat</keyword>
<comment type="similarity">
    <text evidence="1">Belongs to the disease resistance NB-LRR family.</text>
</comment>
<accession>A0A2G2XSP9</accession>
<dbReference type="InterPro" id="IPR058922">
    <property type="entry name" value="WHD_DRP"/>
</dbReference>
<dbReference type="InterPro" id="IPR002182">
    <property type="entry name" value="NB-ARC"/>
</dbReference>
<dbReference type="Gene3D" id="3.40.50.300">
    <property type="entry name" value="P-loop containing nucleotide triphosphate hydrolases"/>
    <property type="match status" value="1"/>
</dbReference>
<feature type="domain" description="NB-ARC" evidence="8">
    <location>
        <begin position="183"/>
        <end position="354"/>
    </location>
</feature>
<dbReference type="InterPro" id="IPR056789">
    <property type="entry name" value="LRR_R13L1-DRL21"/>
</dbReference>
<dbReference type="InterPro" id="IPR036388">
    <property type="entry name" value="WH-like_DNA-bd_sf"/>
</dbReference>
<dbReference type="PANTHER" id="PTHR36766:SF51">
    <property type="entry name" value="DISEASE RESISTANCE RPP13-LIKE PROTEIN 1"/>
    <property type="match status" value="1"/>
</dbReference>
<comment type="caution">
    <text evidence="14">The sequence shown here is derived from an EMBL/GenBank/DDBJ whole genome shotgun (WGS) entry which is preliminary data.</text>
</comment>
<feature type="signal peptide" evidence="7">
    <location>
        <begin position="1"/>
        <end position="22"/>
    </location>
</feature>
<keyword evidence="6" id="KW-0067">ATP-binding</keyword>
<evidence type="ECO:0000259" key="13">
    <source>
        <dbReference type="Pfam" id="PF25019"/>
    </source>
</evidence>
<evidence type="ECO:0000313" key="14">
    <source>
        <dbReference type="EMBL" id="PHT60490.1"/>
    </source>
</evidence>
<dbReference type="InterPro" id="IPR041118">
    <property type="entry name" value="Rx_N"/>
</dbReference>
<dbReference type="OrthoDB" id="25838at2759"/>
<keyword evidence="15" id="KW-1185">Reference proteome</keyword>
<reference evidence="14 15" key="1">
    <citation type="journal article" date="2017" name="Genome Biol.">
        <title>New reference genome sequences of hot pepper reveal the massive evolution of plant disease-resistance genes by retroduplication.</title>
        <authorList>
            <person name="Kim S."/>
            <person name="Park J."/>
            <person name="Yeom S.I."/>
            <person name="Kim Y.M."/>
            <person name="Seo E."/>
            <person name="Kim K.T."/>
            <person name="Kim M.S."/>
            <person name="Lee J.M."/>
            <person name="Cheong K."/>
            <person name="Shin H.S."/>
            <person name="Kim S.B."/>
            <person name="Han K."/>
            <person name="Lee J."/>
            <person name="Park M."/>
            <person name="Lee H.A."/>
            <person name="Lee H.Y."/>
            <person name="Lee Y."/>
            <person name="Oh S."/>
            <person name="Lee J.H."/>
            <person name="Choi E."/>
            <person name="Choi E."/>
            <person name="Lee S.E."/>
            <person name="Jeon J."/>
            <person name="Kim H."/>
            <person name="Choi G."/>
            <person name="Song H."/>
            <person name="Lee J."/>
            <person name="Lee S.C."/>
            <person name="Kwon J.K."/>
            <person name="Lee H.Y."/>
            <person name="Koo N."/>
            <person name="Hong Y."/>
            <person name="Kim R.W."/>
            <person name="Kang W.H."/>
            <person name="Huh J.H."/>
            <person name="Kang B.C."/>
            <person name="Yang T.J."/>
            <person name="Lee Y.H."/>
            <person name="Bennetzen J.L."/>
            <person name="Choi D."/>
        </authorList>
    </citation>
    <scope>NUCLEOTIDE SEQUENCE [LARGE SCALE GENOMIC DNA]</scope>
    <source>
        <strain evidence="15">cv. PBC81</strain>
    </source>
</reference>
<evidence type="ECO:0000259" key="8">
    <source>
        <dbReference type="Pfam" id="PF00931"/>
    </source>
</evidence>
<dbReference type="InterPro" id="IPR057135">
    <property type="entry name" value="At4g27190-like_LRR"/>
</dbReference>
<dbReference type="Gene3D" id="1.10.8.430">
    <property type="entry name" value="Helical domain of apoptotic protease-activating factors"/>
    <property type="match status" value="1"/>
</dbReference>
<sequence length="1356" mass="153373">MAVAELFLSAFLTVLFEKLASGELLNFARKEGIHFQLKKWSRTLSKILAALADAEEKQISDRAVKLWLEDLRDLAYDLDDVLDDLSTEILRRKMMAEFNSKKSKVQKLLIPTCCTNLTPRTVKFNHSLESKLGEINSRLLEMSQQKSDLGLSENNGGRFKFNRMRERMPTTSLVDESRVYGREKDKQAILDLLLSNQRTCHLEACIVPILGMGGVGKTTLAQLAYNDTQINDCFDLKIWVCVSEVFDVFGITKLIFESVAPESREINGLNMLQVSLKEKLSKNKFLLVLDDVWNENYEKWDLLLSPLRVGLPGSKIVVTTRNEGVASVMSSIPPYRLKELGSGDCLSLLCQHALGSTNFDAQPDLRMIGERLVRKCKGSPLAAKTLGGLLRTKSSPKEWEDILTSKIWDLPEEKSDILPVLRLSYYHLPSDLKPLFAYCSIFPKDYEFDKDELILLWMGEGFLQESEGKKKLEELGDECFNELVSRSFFQHSSGNESRFVMHDLINDLAEFVAGDICFRLDEKSEGTKRMTISQKARHSSYVHRQYEIYKKFRSLHAVPGLRTFLPLEIHKLEGWQKSYISKGLLDFLPRLHSLRVLSLSGYCIGELPNSIGDLKHLRFLDLSKTSIKQLPDSICSLYNLQSLLLYGCYRLTKLPTALGNLINLRHLNNADTELLQEMPTGIYKLTSLQTLHKMVLGKNNSLKLWELRRLSNLHGTLAITELQSVTDTKDAREADLASKSGIDELVMEFNRGFDGSRDARTEKEVLELLQPHGNLGRLSILFYGGIEFPSWMGPALLKSLKQLTLGGCRSLTLPALGQLPVLAELYVHDMPCVKRLGTEFCGDQHPLSMVFPSLKVLRFENLPEWEEWYVSLRDAFPRLRELSISNCPKLIEVSLPNCPVLHELNFDECNAQVLRSIFGIFSVNVLKIRCVSGLSQLSEEFTQYLGSLEDLDINECGELTSLWGVKSAREHLSNLKNLGIYHCSQLKYLSLEENALPQTLESLSVCDCSNFEKLPSSFDNASSLRQLRIISCPKIVSLGAAELSSMLRRVEIAWCESLETLPHESHCLEELEIEGCPSLRSISTDRLPSTLKVLQIYNCTELTSVSDTLLQGSSSIERLRISNWPIFTILPSSPQSISALFSCLVELRISHCDTLESFPQGCLPSHNLRSLSIWSCSNLQKLPDQIGGLTSLESLMLHDCPRLESFPEQELPLNLTSLWVSSCQTLKPLPEWGLHKLTTLEKLTINDGFEDLVSFPDDCLLPSSLNSLWLARLCNLESLSKGLVNLFSLEHLVIRDCPKLRHLPNQELLDALSYLEIRRSPLLKQKCLKEKGEYWLKIANIPCVYIDGTLLHVQNP</sequence>
<feature type="domain" description="Disease resistance N-terminal" evidence="9">
    <location>
        <begin position="7"/>
        <end position="100"/>
    </location>
</feature>
<dbReference type="GO" id="GO:0006952">
    <property type="term" value="P:defense response"/>
    <property type="evidence" value="ECO:0007669"/>
    <property type="project" value="UniProtKB-KW"/>
</dbReference>
<dbReference type="InterPro" id="IPR055414">
    <property type="entry name" value="LRR_R13L4/SHOC2-like"/>
</dbReference>
<evidence type="ECO:0000259" key="12">
    <source>
        <dbReference type="Pfam" id="PF23598"/>
    </source>
</evidence>
<dbReference type="Pfam" id="PF18052">
    <property type="entry name" value="Rx_N"/>
    <property type="match status" value="1"/>
</dbReference>
<evidence type="ECO:0000256" key="6">
    <source>
        <dbReference type="ARBA" id="ARBA00022840"/>
    </source>
</evidence>
<evidence type="ECO:0000313" key="15">
    <source>
        <dbReference type="Proteomes" id="UP000224567"/>
    </source>
</evidence>
<dbReference type="Pfam" id="PF23598">
    <property type="entry name" value="LRR_14"/>
    <property type="match status" value="1"/>
</dbReference>
<keyword evidence="3" id="KW-0677">Repeat</keyword>
<dbReference type="FunFam" id="1.10.10.10:FF:000322">
    <property type="entry name" value="Probable disease resistance protein At1g63360"/>
    <property type="match status" value="1"/>
</dbReference>
<dbReference type="PRINTS" id="PR00364">
    <property type="entry name" value="DISEASERSIST"/>
</dbReference>
<evidence type="ECO:0000256" key="4">
    <source>
        <dbReference type="ARBA" id="ARBA00022741"/>
    </source>
</evidence>
<organism evidence="14 15">
    <name type="scientific">Capsicum baccatum</name>
    <name type="common">Peruvian pepper</name>
    <dbReference type="NCBI Taxonomy" id="33114"/>
    <lineage>
        <taxon>Eukaryota</taxon>
        <taxon>Viridiplantae</taxon>
        <taxon>Streptophyta</taxon>
        <taxon>Embryophyta</taxon>
        <taxon>Tracheophyta</taxon>
        <taxon>Spermatophyta</taxon>
        <taxon>Magnoliopsida</taxon>
        <taxon>eudicotyledons</taxon>
        <taxon>Gunneridae</taxon>
        <taxon>Pentapetalae</taxon>
        <taxon>asterids</taxon>
        <taxon>lamiids</taxon>
        <taxon>Solanales</taxon>
        <taxon>Solanaceae</taxon>
        <taxon>Solanoideae</taxon>
        <taxon>Capsiceae</taxon>
        <taxon>Capsicum</taxon>
    </lineage>
</organism>
<keyword evidence="7" id="KW-0732">Signal</keyword>
<feature type="domain" description="Disease resistance protein At4g27190-like leucine-rich repeats" evidence="10">
    <location>
        <begin position="839"/>
        <end position="983"/>
    </location>
</feature>
<dbReference type="GO" id="GO:0005524">
    <property type="term" value="F:ATP binding"/>
    <property type="evidence" value="ECO:0007669"/>
    <property type="project" value="UniProtKB-KW"/>
</dbReference>
<feature type="domain" description="Disease resistance R13L4/SHOC-2-like LRR" evidence="12">
    <location>
        <begin position="557"/>
        <end position="671"/>
    </location>
</feature>
<evidence type="ECO:0000259" key="9">
    <source>
        <dbReference type="Pfam" id="PF18052"/>
    </source>
</evidence>
<dbReference type="PANTHER" id="PTHR36766">
    <property type="entry name" value="PLANT BROAD-SPECTRUM MILDEW RESISTANCE PROTEIN RPW8"/>
    <property type="match status" value="1"/>
</dbReference>
<evidence type="ECO:0000256" key="7">
    <source>
        <dbReference type="SAM" id="SignalP"/>
    </source>
</evidence>
<protein>
    <recommendedName>
        <fullName evidence="16">Disease resistance RPP13-like protein 1</fullName>
    </recommendedName>
</protein>
<feature type="domain" description="R13L1/DRL21-like LRR repeat region" evidence="13">
    <location>
        <begin position="704"/>
        <end position="830"/>
    </location>
</feature>
<dbReference type="InterPro" id="IPR042197">
    <property type="entry name" value="Apaf_helical"/>
</dbReference>
<dbReference type="SUPFAM" id="SSF52540">
    <property type="entry name" value="P-loop containing nucleoside triphosphate hydrolases"/>
    <property type="match status" value="1"/>
</dbReference>
<dbReference type="Pfam" id="PF25019">
    <property type="entry name" value="LRR_R13L1-DRL21"/>
    <property type="match status" value="1"/>
</dbReference>
<dbReference type="EMBL" id="MLFT02000001">
    <property type="protein sequence ID" value="PHT60490.1"/>
    <property type="molecule type" value="Genomic_DNA"/>
</dbReference>
<dbReference type="InterPro" id="IPR027417">
    <property type="entry name" value="P-loop_NTPase"/>
</dbReference>
<evidence type="ECO:0000256" key="1">
    <source>
        <dbReference type="ARBA" id="ARBA00008894"/>
    </source>
</evidence>
<dbReference type="Pfam" id="PF00931">
    <property type="entry name" value="NB-ARC"/>
    <property type="match status" value="1"/>
</dbReference>
<dbReference type="Gene3D" id="1.10.10.10">
    <property type="entry name" value="Winged helix-like DNA-binding domain superfamily/Winged helix DNA-binding domain"/>
    <property type="match status" value="1"/>
</dbReference>
<dbReference type="GO" id="GO:0043531">
    <property type="term" value="F:ADP binding"/>
    <property type="evidence" value="ECO:0007669"/>
    <property type="project" value="InterPro"/>
</dbReference>
<evidence type="ECO:0000256" key="2">
    <source>
        <dbReference type="ARBA" id="ARBA00022614"/>
    </source>
</evidence>
<evidence type="ECO:0000259" key="10">
    <source>
        <dbReference type="Pfam" id="PF23247"/>
    </source>
</evidence>
<keyword evidence="5" id="KW-0611">Plant defense</keyword>
<dbReference type="Pfam" id="PF23247">
    <property type="entry name" value="LRR_RPS2"/>
    <property type="match status" value="1"/>
</dbReference>
<feature type="chain" id="PRO_5013827948" description="Disease resistance RPP13-like protein 1" evidence="7">
    <location>
        <begin position="23"/>
        <end position="1356"/>
    </location>
</feature>
<dbReference type="GO" id="GO:0051707">
    <property type="term" value="P:response to other organism"/>
    <property type="evidence" value="ECO:0007669"/>
    <property type="project" value="UniProtKB-ARBA"/>
</dbReference>
<gene>
    <name evidence="14" type="ORF">CQW23_02853</name>
</gene>
<dbReference type="Gene3D" id="3.80.10.10">
    <property type="entry name" value="Ribonuclease Inhibitor"/>
    <property type="match status" value="4"/>
</dbReference>
<dbReference type="Gene3D" id="1.20.5.4130">
    <property type="match status" value="1"/>
</dbReference>
<evidence type="ECO:0008006" key="16">
    <source>
        <dbReference type="Google" id="ProtNLM"/>
    </source>
</evidence>
<dbReference type="InterPro" id="IPR032675">
    <property type="entry name" value="LRR_dom_sf"/>
</dbReference>
<evidence type="ECO:0000256" key="5">
    <source>
        <dbReference type="ARBA" id="ARBA00022821"/>
    </source>
</evidence>
<reference evidence="15" key="2">
    <citation type="journal article" date="2017" name="J. Anim. Genet.">
        <title>Multiple reference genome sequences of hot pepper reveal the massive evolution of plant disease resistance genes by retroduplication.</title>
        <authorList>
            <person name="Kim S."/>
            <person name="Park J."/>
            <person name="Yeom S.-I."/>
            <person name="Kim Y.-M."/>
            <person name="Seo E."/>
            <person name="Kim K.-T."/>
            <person name="Kim M.-S."/>
            <person name="Lee J.M."/>
            <person name="Cheong K."/>
            <person name="Shin H.-S."/>
            <person name="Kim S.-B."/>
            <person name="Han K."/>
            <person name="Lee J."/>
            <person name="Park M."/>
            <person name="Lee H.-A."/>
            <person name="Lee H.-Y."/>
            <person name="Lee Y."/>
            <person name="Oh S."/>
            <person name="Lee J.H."/>
            <person name="Choi E."/>
            <person name="Choi E."/>
            <person name="Lee S.E."/>
            <person name="Jeon J."/>
            <person name="Kim H."/>
            <person name="Choi G."/>
            <person name="Song H."/>
            <person name="Lee J."/>
            <person name="Lee S.-C."/>
            <person name="Kwon J.-K."/>
            <person name="Lee H.-Y."/>
            <person name="Koo N."/>
            <person name="Hong Y."/>
            <person name="Kim R.W."/>
            <person name="Kang W.-H."/>
            <person name="Huh J.H."/>
            <person name="Kang B.-C."/>
            <person name="Yang T.-J."/>
            <person name="Lee Y.-H."/>
            <person name="Bennetzen J.L."/>
            <person name="Choi D."/>
        </authorList>
    </citation>
    <scope>NUCLEOTIDE SEQUENCE [LARGE SCALE GENOMIC DNA]</scope>
    <source>
        <strain evidence="15">cv. PBC81</strain>
    </source>
</reference>
<name>A0A2G2XSP9_CAPBA</name>
<keyword evidence="4" id="KW-0547">Nucleotide-binding</keyword>
<dbReference type="Pfam" id="PF23559">
    <property type="entry name" value="WHD_DRP"/>
    <property type="match status" value="1"/>
</dbReference>
<evidence type="ECO:0000259" key="11">
    <source>
        <dbReference type="Pfam" id="PF23559"/>
    </source>
</evidence>
<evidence type="ECO:0000256" key="3">
    <source>
        <dbReference type="ARBA" id="ARBA00022737"/>
    </source>
</evidence>
<dbReference type="Proteomes" id="UP000224567">
    <property type="component" value="Unassembled WGS sequence"/>
</dbReference>